<feature type="region of interest" description="Disordered" evidence="2">
    <location>
        <begin position="36"/>
        <end position="57"/>
    </location>
</feature>
<reference evidence="4" key="1">
    <citation type="journal article" date="2009" name="Nature">
        <title>Genome sequence and analysis of the Irish potato famine pathogen Phytophthora infestans.</title>
        <authorList>
            <consortium name="The Broad Institute Genome Sequencing Platform"/>
            <person name="Haas B.J."/>
            <person name="Kamoun S."/>
            <person name="Zody M.C."/>
            <person name="Jiang R.H."/>
            <person name="Handsaker R.E."/>
            <person name="Cano L.M."/>
            <person name="Grabherr M."/>
            <person name="Kodira C.D."/>
            <person name="Raffaele S."/>
            <person name="Torto-Alalibo T."/>
            <person name="Bozkurt T.O."/>
            <person name="Ah-Fong A.M."/>
            <person name="Alvarado L."/>
            <person name="Anderson V.L."/>
            <person name="Armstrong M.R."/>
            <person name="Avrova A."/>
            <person name="Baxter L."/>
            <person name="Beynon J."/>
            <person name="Boevink P.C."/>
            <person name="Bollmann S.R."/>
            <person name="Bos J.I."/>
            <person name="Bulone V."/>
            <person name="Cai G."/>
            <person name="Cakir C."/>
            <person name="Carrington J.C."/>
            <person name="Chawner M."/>
            <person name="Conti L."/>
            <person name="Costanzo S."/>
            <person name="Ewan R."/>
            <person name="Fahlgren N."/>
            <person name="Fischbach M.A."/>
            <person name="Fugelstad J."/>
            <person name="Gilroy E.M."/>
            <person name="Gnerre S."/>
            <person name="Green P.J."/>
            <person name="Grenville-Briggs L.J."/>
            <person name="Griffith J."/>
            <person name="Grunwald N.J."/>
            <person name="Horn K."/>
            <person name="Horner N.R."/>
            <person name="Hu C.H."/>
            <person name="Huitema E."/>
            <person name="Jeong D.H."/>
            <person name="Jones A.M."/>
            <person name="Jones J.D."/>
            <person name="Jones R.W."/>
            <person name="Karlsson E.K."/>
            <person name="Kunjeti S.G."/>
            <person name="Lamour K."/>
            <person name="Liu Z."/>
            <person name="Ma L."/>
            <person name="Maclean D."/>
            <person name="Chibucos M.C."/>
            <person name="McDonald H."/>
            <person name="McWalters J."/>
            <person name="Meijer H.J."/>
            <person name="Morgan W."/>
            <person name="Morris P.F."/>
            <person name="Munro C.A."/>
            <person name="O'Neill K."/>
            <person name="Ospina-Giraldo M."/>
            <person name="Pinzon A."/>
            <person name="Pritchard L."/>
            <person name="Ramsahoye B."/>
            <person name="Ren Q."/>
            <person name="Restrepo S."/>
            <person name="Roy S."/>
            <person name="Sadanandom A."/>
            <person name="Savidor A."/>
            <person name="Schornack S."/>
            <person name="Schwartz D.C."/>
            <person name="Schumann U.D."/>
            <person name="Schwessinger B."/>
            <person name="Seyer L."/>
            <person name="Sharpe T."/>
            <person name="Silvar C."/>
            <person name="Song J."/>
            <person name="Studholme D.J."/>
            <person name="Sykes S."/>
            <person name="Thines M."/>
            <person name="van de Vondervoort P.J."/>
            <person name="Phuntumart V."/>
            <person name="Wawra S."/>
            <person name="Weide R."/>
            <person name="Win J."/>
            <person name="Young C."/>
            <person name="Zhou S."/>
            <person name="Fry W."/>
            <person name="Meyers B.C."/>
            <person name="van West P."/>
            <person name="Ristaino J."/>
            <person name="Govers F."/>
            <person name="Birch P.R."/>
            <person name="Whisson S.C."/>
            <person name="Judelson H.S."/>
            <person name="Nusbaum C."/>
        </authorList>
    </citation>
    <scope>NUCLEOTIDE SEQUENCE [LARGE SCALE GENOMIC DNA]</scope>
    <source>
        <strain evidence="4">T30-4</strain>
    </source>
</reference>
<accession>D0P0F4</accession>
<proteinExistence type="predicted"/>
<dbReference type="Proteomes" id="UP000006643">
    <property type="component" value="Unassembled WGS sequence"/>
</dbReference>
<name>D0P0F4_PHYIT</name>
<keyword evidence="4" id="KW-1185">Reference proteome</keyword>
<organism evidence="3 4">
    <name type="scientific">Phytophthora infestans (strain T30-4)</name>
    <name type="common">Potato late blight agent</name>
    <dbReference type="NCBI Taxonomy" id="403677"/>
    <lineage>
        <taxon>Eukaryota</taxon>
        <taxon>Sar</taxon>
        <taxon>Stramenopiles</taxon>
        <taxon>Oomycota</taxon>
        <taxon>Peronosporomycetes</taxon>
        <taxon>Peronosporales</taxon>
        <taxon>Peronosporaceae</taxon>
        <taxon>Phytophthora</taxon>
    </lineage>
</organism>
<keyword evidence="1" id="KW-0175">Coiled coil</keyword>
<evidence type="ECO:0000313" key="3">
    <source>
        <dbReference type="EMBL" id="EEY52908.1"/>
    </source>
</evidence>
<dbReference type="AlphaFoldDB" id="D0P0F4"/>
<dbReference type="KEGG" id="pif:PITG_19670"/>
<dbReference type="EMBL" id="DS028218">
    <property type="protein sequence ID" value="EEY52908.1"/>
    <property type="molecule type" value="Genomic_DNA"/>
</dbReference>
<dbReference type="OMA" id="ELKGMHR"/>
<feature type="compositionally biased region" description="Low complexity" evidence="2">
    <location>
        <begin position="1"/>
        <end position="10"/>
    </location>
</feature>
<evidence type="ECO:0000313" key="4">
    <source>
        <dbReference type="Proteomes" id="UP000006643"/>
    </source>
</evidence>
<protein>
    <submittedName>
        <fullName evidence="3">Uncharacterized protein</fullName>
    </submittedName>
</protein>
<gene>
    <name evidence="3" type="ORF">PITG_19670</name>
</gene>
<dbReference type="RefSeq" id="XP_002896226.1">
    <property type="nucleotide sequence ID" value="XM_002896180.1"/>
</dbReference>
<dbReference type="GeneID" id="9467097"/>
<dbReference type="eggNOG" id="ENOG502QUF3">
    <property type="taxonomic scope" value="Eukaryota"/>
</dbReference>
<feature type="region of interest" description="Disordered" evidence="2">
    <location>
        <begin position="1"/>
        <end position="22"/>
    </location>
</feature>
<dbReference type="OrthoDB" id="74799at2759"/>
<dbReference type="VEuPathDB" id="FungiDB:PITG_19670"/>
<dbReference type="InParanoid" id="D0P0F4"/>
<dbReference type="HOGENOM" id="CLU_024102_0_0_1"/>
<sequence>MYSDDSVASEVESEVENVYGDGGSVVASKIAESGDVLKPSPVLKQQPKRSKPAIYDAYEANDDDYSAEDFEDDFEEDEVEISAIHPVQASSPTRSVTSNTRRSVVVSDGVSGYDYEYGETSFEEESRRSQSQRSLRQSNRVVDLSVFTRPTSQVLASVAVEEAEAIAAMQSKQFSLLLRKMESKFEDEIDNLREKNALLTWKERELKASLRRAKEELTMRKARIEKKRRRAADRRREHERAAERVQQELVAAQSFIVERDRRIEKLQLDLVELRGVLQNVEREKHEAGERNISLAEKLQAALGDFHQLTCSFEHAVNAKLACEQRIEELKGMHRVQLEVIEHKCQVDVDAARRAHADEVAARVTERQTLPEAHKRVVEAEKERYEMLETALNNQIHELESRTAQDTLAHAAELARAIEAKHRAEQRADRRIQDEVDRIAREREAVDEQRRELLVSMARTNARFDEERGKMEARSCELDARRRELAGERAELEARIGYIEQRIRRLEEDEALVERRRTELAAVGRKTLVESHALARRVQDSVQ</sequence>
<evidence type="ECO:0000256" key="2">
    <source>
        <dbReference type="SAM" id="MobiDB-lite"/>
    </source>
</evidence>
<feature type="coiled-coil region" evidence="1">
    <location>
        <begin position="207"/>
        <end position="297"/>
    </location>
</feature>
<evidence type="ECO:0000256" key="1">
    <source>
        <dbReference type="SAM" id="Coils"/>
    </source>
</evidence>